<gene>
    <name evidence="1" type="ORF">Hokovirus_3_177</name>
</gene>
<organism evidence="1">
    <name type="scientific">Hokovirus HKV1</name>
    <dbReference type="NCBI Taxonomy" id="1977638"/>
    <lineage>
        <taxon>Viruses</taxon>
        <taxon>Varidnaviria</taxon>
        <taxon>Bamfordvirae</taxon>
        <taxon>Nucleocytoviricota</taxon>
        <taxon>Megaviricetes</taxon>
        <taxon>Imitervirales</taxon>
        <taxon>Mimiviridae</taxon>
        <taxon>Klosneuvirinae</taxon>
        <taxon>Hokovirus</taxon>
    </lineage>
</organism>
<dbReference type="EMBL" id="KY684105">
    <property type="protein sequence ID" value="ARF10904.1"/>
    <property type="molecule type" value="Genomic_DNA"/>
</dbReference>
<evidence type="ECO:0000313" key="1">
    <source>
        <dbReference type="EMBL" id="ARF10904.1"/>
    </source>
</evidence>
<protein>
    <submittedName>
        <fullName evidence="1">Uncharacterized protein</fullName>
    </submittedName>
</protein>
<proteinExistence type="predicted"/>
<accession>A0A1V0SGX9</accession>
<sequence length="380" mass="45856">MIQYFNLTIYKKHNPFIILFLNIAFDEHPELKTEEYTRFYFSIFLVFFVYDKYFQKTNIKNKEIIESDTMYNKFFNYNTLIKEINTMFTETRLNYFKDNIKYIINEDTINLIYKYPILEMVNLLIQNNYYPYQNHFDLVLNNEIITYIAKNNSNGKISKKYYDIMIEYLRNMHNIVKLLLNYKLLPNPNSLRTLIKLLTIGQYNDIKHKNGKRLIIKNSEITIQSFIIEIVETLISYNYPINDDVILLCILSDKLNVLKEKNIEFTISENIYYNLYKLNYIKKIKAEIFNNPIHIMRHMCLGKTKLDVFISYIKKNNILPDRYCFKYALSFNPEILNWLLDNNCKPIIGLLTKNYDDNEAKCINLLETEKHMQKQYKINL</sequence>
<reference evidence="1" key="1">
    <citation type="journal article" date="2017" name="Science">
        <title>Giant viruses with an expanded complement of translation system components.</title>
        <authorList>
            <person name="Schulz F."/>
            <person name="Yutin N."/>
            <person name="Ivanova N.N."/>
            <person name="Ortega D.R."/>
            <person name="Lee T.K."/>
            <person name="Vierheilig J."/>
            <person name="Daims H."/>
            <person name="Horn M."/>
            <person name="Wagner M."/>
            <person name="Jensen G.J."/>
            <person name="Kyrpides N.C."/>
            <person name="Koonin E.V."/>
            <person name="Woyke T."/>
        </authorList>
    </citation>
    <scope>NUCLEOTIDE SEQUENCE</scope>
    <source>
        <strain evidence="1">HKV1</strain>
    </source>
</reference>
<name>A0A1V0SGX9_9VIRU</name>